<organism evidence="2 3">
    <name type="scientific">Rotaria magnacalcarata</name>
    <dbReference type="NCBI Taxonomy" id="392030"/>
    <lineage>
        <taxon>Eukaryota</taxon>
        <taxon>Metazoa</taxon>
        <taxon>Spiralia</taxon>
        <taxon>Gnathifera</taxon>
        <taxon>Rotifera</taxon>
        <taxon>Eurotatoria</taxon>
        <taxon>Bdelloidea</taxon>
        <taxon>Philodinida</taxon>
        <taxon>Philodinidae</taxon>
        <taxon>Rotaria</taxon>
    </lineage>
</organism>
<dbReference type="AlphaFoldDB" id="A0A816X4Q6"/>
<gene>
    <name evidence="1" type="ORF">KQP761_LOCUS28155</name>
    <name evidence="2" type="ORF">MBJ925_LOCUS29736</name>
</gene>
<reference evidence="2" key="1">
    <citation type="submission" date="2021-02" db="EMBL/GenBank/DDBJ databases">
        <authorList>
            <person name="Nowell W R."/>
        </authorList>
    </citation>
    <scope>NUCLEOTIDE SEQUENCE</scope>
</reference>
<dbReference type="Proteomes" id="UP000663824">
    <property type="component" value="Unassembled WGS sequence"/>
</dbReference>
<evidence type="ECO:0000313" key="2">
    <source>
        <dbReference type="EMBL" id="CAF2142299.1"/>
    </source>
</evidence>
<proteinExistence type="predicted"/>
<sequence length="129" mass="14932">MATNNSRTITTEQARVQCRSIVLKLKSSSSSTNSRQDETQRMLNALQKRVNDRFDILMRKLVIDEKEQMNDALLEKLKKVKHPDTFLEAFLTHLYGRAVKEEEDVVSPNVTDEEKREIDGLVEHVCTKQ</sequence>
<dbReference type="EMBL" id="CAJNOW010015393">
    <property type="protein sequence ID" value="CAF1641512.1"/>
    <property type="molecule type" value="Genomic_DNA"/>
</dbReference>
<evidence type="ECO:0000313" key="3">
    <source>
        <dbReference type="Proteomes" id="UP000663824"/>
    </source>
</evidence>
<accession>A0A816X4Q6</accession>
<evidence type="ECO:0000313" key="1">
    <source>
        <dbReference type="EMBL" id="CAF1641512.1"/>
    </source>
</evidence>
<dbReference type="Proteomes" id="UP000663834">
    <property type="component" value="Unassembled WGS sequence"/>
</dbReference>
<dbReference type="EMBL" id="CAJNRE010015945">
    <property type="protein sequence ID" value="CAF2142299.1"/>
    <property type="molecule type" value="Genomic_DNA"/>
</dbReference>
<name>A0A816X4Q6_9BILA</name>
<dbReference type="OrthoDB" id="10045859at2759"/>
<protein>
    <submittedName>
        <fullName evidence="2">Uncharacterized protein</fullName>
    </submittedName>
</protein>
<comment type="caution">
    <text evidence="2">The sequence shown here is derived from an EMBL/GenBank/DDBJ whole genome shotgun (WGS) entry which is preliminary data.</text>
</comment>